<gene>
    <name evidence="2" type="ORF">ABOZ73_03030</name>
</gene>
<dbReference type="RefSeq" id="WP_369060602.1">
    <property type="nucleotide sequence ID" value="NZ_CP158375.1"/>
</dbReference>
<sequence>MSKNDQKKELLGNLAWGVGIVVLALAASFARKQGYVDGETVTRIVIGATGLMIAWSGNRLPKTVVPSVSAGQARRVAGWSLTLSGLVYAGLWAFAPFQVALIGGCGAILAGMAVTFGYCLGLRAKVKAA</sequence>
<feature type="transmembrane region" description="Helical" evidence="1">
    <location>
        <begin position="101"/>
        <end position="121"/>
    </location>
</feature>
<accession>A0AB39KV31</accession>
<feature type="transmembrane region" description="Helical" evidence="1">
    <location>
        <begin position="76"/>
        <end position="95"/>
    </location>
</feature>
<organism evidence="2">
    <name type="scientific">Caulobacter sp. 73W</name>
    <dbReference type="NCBI Taxonomy" id="3161137"/>
    <lineage>
        <taxon>Bacteria</taxon>
        <taxon>Pseudomonadati</taxon>
        <taxon>Pseudomonadota</taxon>
        <taxon>Alphaproteobacteria</taxon>
        <taxon>Caulobacterales</taxon>
        <taxon>Caulobacteraceae</taxon>
        <taxon>Caulobacter</taxon>
    </lineage>
</organism>
<dbReference type="EMBL" id="CP158375">
    <property type="protein sequence ID" value="XDO97407.1"/>
    <property type="molecule type" value="Genomic_DNA"/>
</dbReference>
<protein>
    <submittedName>
        <fullName evidence="2">Ammonium transporter</fullName>
    </submittedName>
</protein>
<keyword evidence="1" id="KW-0812">Transmembrane</keyword>
<name>A0AB39KV31_9CAUL</name>
<evidence type="ECO:0000256" key="1">
    <source>
        <dbReference type="SAM" id="Phobius"/>
    </source>
</evidence>
<keyword evidence="1" id="KW-0472">Membrane</keyword>
<dbReference type="AlphaFoldDB" id="A0AB39KV31"/>
<feature type="transmembrane region" description="Helical" evidence="1">
    <location>
        <begin position="40"/>
        <end position="56"/>
    </location>
</feature>
<proteinExistence type="predicted"/>
<keyword evidence="1" id="KW-1133">Transmembrane helix</keyword>
<evidence type="ECO:0000313" key="2">
    <source>
        <dbReference type="EMBL" id="XDO97407.1"/>
    </source>
</evidence>
<reference evidence="2" key="1">
    <citation type="submission" date="2024-06" db="EMBL/GenBank/DDBJ databases">
        <title>Caulobacter inopinatus, sp. nov.</title>
        <authorList>
            <person name="Donachie S.P."/>
        </authorList>
    </citation>
    <scope>NUCLEOTIDE SEQUENCE</scope>
    <source>
        <strain evidence="2">73W</strain>
    </source>
</reference>